<dbReference type="InterPro" id="IPR027396">
    <property type="entry name" value="DsrEFH-like"/>
</dbReference>
<evidence type="ECO:0000313" key="2">
    <source>
        <dbReference type="Proteomes" id="UP000184603"/>
    </source>
</evidence>
<dbReference type="Pfam" id="PF02635">
    <property type="entry name" value="DsrE"/>
    <property type="match status" value="1"/>
</dbReference>
<dbReference type="AlphaFoldDB" id="A0A1M7XVJ7"/>
<accession>A0A1M7XVJ7</accession>
<gene>
    <name evidence="1" type="ORF">SAMN02745220_00040</name>
</gene>
<dbReference type="STRING" id="1121416.SAMN02745220_00040"/>
<dbReference type="RefSeq" id="WP_073611430.1">
    <property type="nucleotide sequence ID" value="NZ_FRFE01000001.1"/>
</dbReference>
<keyword evidence="2" id="KW-1185">Reference proteome</keyword>
<dbReference type="EMBL" id="FRFE01000001">
    <property type="protein sequence ID" value="SHO42590.1"/>
    <property type="molecule type" value="Genomic_DNA"/>
</dbReference>
<protein>
    <submittedName>
        <fullName evidence="1">DsrE/DsrF-like family protein</fullName>
    </submittedName>
</protein>
<sequence length="115" mass="12860">MKKIALVAYQGELMCFSHVMLYALDYAEKGYEVAVIIEGAATKLITDLAKPETPFAAQYRQLREQGLIACICKACATKMGTYDEAREQGLLMGSDMHGHPSLEHYTRLGYEVMTF</sequence>
<evidence type="ECO:0000313" key="1">
    <source>
        <dbReference type="EMBL" id="SHO42590.1"/>
    </source>
</evidence>
<dbReference type="OrthoDB" id="9807925at2"/>
<dbReference type="SUPFAM" id="SSF75169">
    <property type="entry name" value="DsrEFH-like"/>
    <property type="match status" value="1"/>
</dbReference>
<dbReference type="InterPro" id="IPR003787">
    <property type="entry name" value="Sulphur_relay_DsrE/F-like"/>
</dbReference>
<proteinExistence type="predicted"/>
<dbReference type="Gene3D" id="3.40.1260.10">
    <property type="entry name" value="DsrEFH-like"/>
    <property type="match status" value="1"/>
</dbReference>
<dbReference type="Proteomes" id="UP000184603">
    <property type="component" value="Unassembled WGS sequence"/>
</dbReference>
<reference evidence="1 2" key="1">
    <citation type="submission" date="2016-12" db="EMBL/GenBank/DDBJ databases">
        <authorList>
            <person name="Song W.-J."/>
            <person name="Kurnit D.M."/>
        </authorList>
    </citation>
    <scope>NUCLEOTIDE SEQUENCE [LARGE SCALE GENOMIC DNA]</scope>
    <source>
        <strain evidence="1 2">DSM 18488</strain>
    </source>
</reference>
<name>A0A1M7XVJ7_9BACT</name>
<organism evidence="1 2">
    <name type="scientific">Desulfopila aestuarii DSM 18488</name>
    <dbReference type="NCBI Taxonomy" id="1121416"/>
    <lineage>
        <taxon>Bacteria</taxon>
        <taxon>Pseudomonadati</taxon>
        <taxon>Thermodesulfobacteriota</taxon>
        <taxon>Desulfobulbia</taxon>
        <taxon>Desulfobulbales</taxon>
        <taxon>Desulfocapsaceae</taxon>
        <taxon>Desulfopila</taxon>
    </lineage>
</organism>